<dbReference type="EMBL" id="JAMFTS010000002">
    <property type="protein sequence ID" value="KAJ4783483.1"/>
    <property type="molecule type" value="Genomic_DNA"/>
</dbReference>
<accession>A0AAV8EYT9</accession>
<comment type="similarity">
    <text evidence="1">Belongs to the heat shock protein 90 family.</text>
</comment>
<dbReference type="GO" id="GO:0005524">
    <property type="term" value="F:ATP binding"/>
    <property type="evidence" value="ECO:0007669"/>
    <property type="project" value="InterPro"/>
</dbReference>
<name>A0AAV8EYT9_9POAL</name>
<dbReference type="GO" id="GO:0016887">
    <property type="term" value="F:ATP hydrolysis activity"/>
    <property type="evidence" value="ECO:0007669"/>
    <property type="project" value="InterPro"/>
</dbReference>
<evidence type="ECO:0000256" key="3">
    <source>
        <dbReference type="SAM" id="MobiDB-lite"/>
    </source>
</evidence>
<reference evidence="5" key="1">
    <citation type="submission" date="2022-08" db="EMBL/GenBank/DDBJ databases">
        <authorList>
            <person name="Marques A."/>
        </authorList>
    </citation>
    <scope>NUCLEOTIDE SEQUENCE</scope>
    <source>
        <strain evidence="5">RhyPub2mFocal</strain>
        <tissue evidence="5">Leaves</tissue>
    </source>
</reference>
<feature type="region of interest" description="Disordered" evidence="3">
    <location>
        <begin position="90"/>
        <end position="119"/>
    </location>
</feature>
<evidence type="ECO:0000313" key="6">
    <source>
        <dbReference type="Proteomes" id="UP001140206"/>
    </source>
</evidence>
<evidence type="ECO:0000256" key="2">
    <source>
        <dbReference type="ARBA" id="ARBA00023186"/>
    </source>
</evidence>
<keyword evidence="6" id="KW-1185">Reference proteome</keyword>
<protein>
    <recommendedName>
        <fullName evidence="7">Heat shock protein 90</fullName>
    </recommendedName>
</protein>
<comment type="caution">
    <text evidence="5">The sequence shown here is derived from an EMBL/GenBank/DDBJ whole genome shotgun (WGS) entry which is preliminary data.</text>
</comment>
<dbReference type="InterPro" id="IPR037196">
    <property type="entry name" value="HSP90_C"/>
</dbReference>
<proteinExistence type="inferred from homology"/>
<dbReference type="Proteomes" id="UP001140206">
    <property type="component" value="Chromosome 3"/>
</dbReference>
<sequence length="119" mass="13481">MERIMRAQALRDNSMSLYMSSKKTMEINPEHGIILELQRRVETDKNDKTVKDLVMLLYDTALLSSGFSLDDPNTFAGRIHRMLKLGLNIDEEEGTGEEEEMPGLEESSGAEVSKMEEVD</sequence>
<dbReference type="GO" id="GO:0140662">
    <property type="term" value="F:ATP-dependent protein folding chaperone"/>
    <property type="evidence" value="ECO:0007669"/>
    <property type="project" value="InterPro"/>
</dbReference>
<dbReference type="Proteomes" id="UP001140206">
    <property type="component" value="Chromosome 2"/>
</dbReference>
<organism evidence="5 6">
    <name type="scientific">Rhynchospora pubera</name>
    <dbReference type="NCBI Taxonomy" id="906938"/>
    <lineage>
        <taxon>Eukaryota</taxon>
        <taxon>Viridiplantae</taxon>
        <taxon>Streptophyta</taxon>
        <taxon>Embryophyta</taxon>
        <taxon>Tracheophyta</taxon>
        <taxon>Spermatophyta</taxon>
        <taxon>Magnoliopsida</taxon>
        <taxon>Liliopsida</taxon>
        <taxon>Poales</taxon>
        <taxon>Cyperaceae</taxon>
        <taxon>Cyperoideae</taxon>
        <taxon>Rhynchosporeae</taxon>
        <taxon>Rhynchospora</taxon>
    </lineage>
</organism>
<dbReference type="InterPro" id="IPR001404">
    <property type="entry name" value="Hsp90_fam"/>
</dbReference>
<gene>
    <name evidence="5" type="ORF">LUZ62_034729</name>
    <name evidence="4" type="ORF">LUZ62_060944</name>
</gene>
<dbReference type="PANTHER" id="PTHR11528">
    <property type="entry name" value="HEAT SHOCK PROTEIN 90 FAMILY MEMBER"/>
    <property type="match status" value="1"/>
</dbReference>
<keyword evidence="2" id="KW-0143">Chaperone</keyword>
<evidence type="ECO:0000313" key="5">
    <source>
        <dbReference type="EMBL" id="KAJ4783483.1"/>
    </source>
</evidence>
<feature type="compositionally biased region" description="Acidic residues" evidence="3">
    <location>
        <begin position="90"/>
        <end position="103"/>
    </location>
</feature>
<dbReference type="SUPFAM" id="SSF110942">
    <property type="entry name" value="HSP90 C-terminal domain"/>
    <property type="match status" value="1"/>
</dbReference>
<evidence type="ECO:0008006" key="7">
    <source>
        <dbReference type="Google" id="ProtNLM"/>
    </source>
</evidence>
<evidence type="ECO:0000313" key="4">
    <source>
        <dbReference type="EMBL" id="KAJ4776687.1"/>
    </source>
</evidence>
<dbReference type="GO" id="GO:0051082">
    <property type="term" value="F:unfolded protein binding"/>
    <property type="evidence" value="ECO:0007669"/>
    <property type="project" value="InterPro"/>
</dbReference>
<dbReference type="Pfam" id="PF00183">
    <property type="entry name" value="HSP90"/>
    <property type="match status" value="1"/>
</dbReference>
<evidence type="ECO:0000256" key="1">
    <source>
        <dbReference type="ARBA" id="ARBA00008239"/>
    </source>
</evidence>
<dbReference type="Gene3D" id="1.20.120.790">
    <property type="entry name" value="Heat shock protein 90, C-terminal domain"/>
    <property type="match status" value="1"/>
</dbReference>
<dbReference type="EMBL" id="JAMFTS010000003">
    <property type="protein sequence ID" value="KAJ4776687.1"/>
    <property type="molecule type" value="Genomic_DNA"/>
</dbReference>
<dbReference type="AlphaFoldDB" id="A0AAV8EYT9"/>